<organism evidence="2 3">
    <name type="scientific">Pseudothauera lacus</name>
    <dbReference type="NCBI Taxonomy" id="2136175"/>
    <lineage>
        <taxon>Bacteria</taxon>
        <taxon>Pseudomonadati</taxon>
        <taxon>Pseudomonadota</taxon>
        <taxon>Betaproteobacteria</taxon>
        <taxon>Rhodocyclales</taxon>
        <taxon>Zoogloeaceae</taxon>
        <taxon>Pseudothauera</taxon>
    </lineage>
</organism>
<dbReference type="SUPFAM" id="SSF81901">
    <property type="entry name" value="HCP-like"/>
    <property type="match status" value="1"/>
</dbReference>
<keyword evidence="1" id="KW-0732">Signal</keyword>
<name>A0A2T4IB44_9RHOO</name>
<evidence type="ECO:0000313" key="2">
    <source>
        <dbReference type="EMBL" id="PTD94946.1"/>
    </source>
</evidence>
<dbReference type="AlphaFoldDB" id="A0A2T4IB44"/>
<dbReference type="InterPro" id="IPR006597">
    <property type="entry name" value="Sel1-like"/>
</dbReference>
<dbReference type="RefSeq" id="WP_146161708.1">
    <property type="nucleotide sequence ID" value="NZ_PZKC01000028.1"/>
</dbReference>
<dbReference type="EMBL" id="PZKC01000028">
    <property type="protein sequence ID" value="PTD94946.1"/>
    <property type="molecule type" value="Genomic_DNA"/>
</dbReference>
<evidence type="ECO:0008006" key="4">
    <source>
        <dbReference type="Google" id="ProtNLM"/>
    </source>
</evidence>
<dbReference type="Proteomes" id="UP000241193">
    <property type="component" value="Unassembled WGS sequence"/>
</dbReference>
<evidence type="ECO:0000256" key="1">
    <source>
        <dbReference type="SAM" id="SignalP"/>
    </source>
</evidence>
<dbReference type="Pfam" id="PF08238">
    <property type="entry name" value="Sel1"/>
    <property type="match status" value="1"/>
</dbReference>
<reference evidence="2 3" key="2">
    <citation type="submission" date="2018-04" db="EMBL/GenBank/DDBJ databases">
        <title>Thauera lacus sp. nov., isolated from an saline lake in Inner Mongolia, China.</title>
        <authorList>
            <person name="Liang Q.-Y."/>
        </authorList>
    </citation>
    <scope>NUCLEOTIDE SEQUENCE [LARGE SCALE GENOMIC DNA]</scope>
    <source>
        <strain evidence="2 3">D20</strain>
    </source>
</reference>
<feature type="chain" id="PRO_5015481919" description="Sel1 repeat family protein" evidence="1">
    <location>
        <begin position="21"/>
        <end position="198"/>
    </location>
</feature>
<feature type="signal peptide" evidence="1">
    <location>
        <begin position="1"/>
        <end position="20"/>
    </location>
</feature>
<gene>
    <name evidence="2" type="ORF">C8261_16995</name>
</gene>
<dbReference type="OrthoDB" id="8578120at2"/>
<comment type="caution">
    <text evidence="2">The sequence shown here is derived from an EMBL/GenBank/DDBJ whole genome shotgun (WGS) entry which is preliminary data.</text>
</comment>
<protein>
    <recommendedName>
        <fullName evidence="4">Sel1 repeat family protein</fullName>
    </recommendedName>
</protein>
<proteinExistence type="predicted"/>
<dbReference type="SMART" id="SM00671">
    <property type="entry name" value="SEL1"/>
    <property type="match status" value="1"/>
</dbReference>
<dbReference type="InterPro" id="IPR011990">
    <property type="entry name" value="TPR-like_helical_dom_sf"/>
</dbReference>
<dbReference type="Gene3D" id="1.25.40.10">
    <property type="entry name" value="Tetratricopeptide repeat domain"/>
    <property type="match status" value="1"/>
</dbReference>
<reference evidence="2 3" key="1">
    <citation type="submission" date="2018-03" db="EMBL/GenBank/DDBJ databases">
        <authorList>
            <person name="Keele B.F."/>
        </authorList>
    </citation>
    <scope>NUCLEOTIDE SEQUENCE [LARGE SCALE GENOMIC DNA]</scope>
    <source>
        <strain evidence="2 3">D20</strain>
    </source>
</reference>
<evidence type="ECO:0000313" key="3">
    <source>
        <dbReference type="Proteomes" id="UP000241193"/>
    </source>
</evidence>
<feature type="non-terminal residue" evidence="2">
    <location>
        <position position="198"/>
    </location>
</feature>
<keyword evidence="3" id="KW-1185">Reference proteome</keyword>
<sequence length="198" mass="22140">MTDNALPRLATLLLAATLLAACQEPPPPPRHPEPPAMQDLADIRADLAFTCVREADAIPAREPRADQLYRHARWLRRENLRLDNPAHYPPIERLLRIAAAWDHDLANLELRRMIERGQARSANPLGERLALTEALIARGIPGGYYDMARMLETGSAVARDPVLALRYYRKAADLGSPEAQYVVGTLLVDRRKVSDDIV</sequence>
<accession>A0A2T4IB44</accession>